<evidence type="ECO:0000313" key="1">
    <source>
        <dbReference type="EMBL" id="QXM18661.1"/>
    </source>
</evidence>
<proteinExistence type="predicted"/>
<dbReference type="Proteomes" id="UP000827556">
    <property type="component" value="Segment"/>
</dbReference>
<keyword evidence="2" id="KW-1185">Reference proteome</keyword>
<dbReference type="EMBL" id="MZ171369">
    <property type="protein sequence ID" value="QXM18661.1"/>
    <property type="molecule type" value="Genomic_DNA"/>
</dbReference>
<evidence type="ECO:0000313" key="2">
    <source>
        <dbReference type="Proteomes" id="UP000827556"/>
    </source>
</evidence>
<reference evidence="2" key="1">
    <citation type="submission" date="2021-05" db="EMBL/GenBank/DDBJ databases">
        <authorList>
            <person name="Kupczok A."/>
            <person name="Weidenbach K."/>
            <person name="Wolf S."/>
            <person name="Fischer M.A."/>
            <person name="Kern T."/>
            <person name="Reetz J."/>
            <person name="Urbanska N."/>
            <person name="Kunzel S."/>
            <person name="Schmitz R.A."/>
            <person name="Rother M."/>
        </authorList>
    </citation>
    <scope>NUCLEOTIDE SEQUENCE [LARGE SCALE GENOMIC DNA]</scope>
</reference>
<organism evidence="1 2">
    <name type="scientific">Methanoculleus virus Blf4</name>
    <dbReference type="NCBI Taxonomy" id="3070925"/>
    <lineage>
        <taxon>Viruses</taxon>
        <taxon>Duplodnaviria</taxon>
        <taxon>Heunggongvirae</taxon>
        <taxon>Uroviricota</taxon>
        <taxon>Caudoviricetes</taxon>
        <taxon>Pungoviridae</taxon>
        <taxon>Flagovirus</taxon>
        <taxon>Flagovirus limi</taxon>
    </lineage>
</organism>
<accession>A0AA48X5L8</accession>
<protein>
    <submittedName>
        <fullName evidence="1">Uncharacterized protein</fullName>
    </submittedName>
</protein>
<name>A0AA48X5L8_9CAUD</name>
<sequence length="99" mass="10541">MIPALPCGTYSDSNTPAGAFYVAAFEEGDTPHHVGEYRIETVIRALRALQACGYDDVEIGSIFAPDPEHVHLLLIGLDGEARFGDRQLGCIAVAPVGVD</sequence>